<feature type="signal peptide" evidence="1">
    <location>
        <begin position="1"/>
        <end position="20"/>
    </location>
</feature>
<protein>
    <recommendedName>
        <fullName evidence="3">Glycosyltransferase 2-like domain-containing protein</fullName>
    </recommendedName>
</protein>
<organism evidence="2">
    <name type="scientific">Lotharella globosa</name>
    <dbReference type="NCBI Taxonomy" id="91324"/>
    <lineage>
        <taxon>Eukaryota</taxon>
        <taxon>Sar</taxon>
        <taxon>Rhizaria</taxon>
        <taxon>Cercozoa</taxon>
        <taxon>Chlorarachniophyceae</taxon>
        <taxon>Lotharella</taxon>
    </lineage>
</organism>
<sequence>MREMKNLCLAALCIVQTAWAAWHEGSETLAPALVDGEGSRAPDTLFTCTSFVTLPGKVEELTKALESVQTNVSDPRITKYMIINEYDEHGAADAEKKLKLLRRKFPKFDFVQKTADHKGQAASLNMVIDILKEGNYTYWMKWEESWQARTPVSQRAFEIMDTSGIGRLAFTPHFANQRLPVFTHVDKGDYLVLSRDDVSEYKFDDKLHGHIDHQRWPLFSLQLSIERTSSTLGAQFRFREDPHAWPVRFELEYAAKWIYNNRGKAAMSGVFKEAPAIRLAGHESVRPGNDKFSSHLD</sequence>
<evidence type="ECO:0000313" key="2">
    <source>
        <dbReference type="EMBL" id="CAE0671546.1"/>
    </source>
</evidence>
<accession>A0A7S3Z4L1</accession>
<dbReference type="EMBL" id="HBIV01032524">
    <property type="protein sequence ID" value="CAE0671546.1"/>
    <property type="molecule type" value="Transcribed_RNA"/>
</dbReference>
<keyword evidence="1" id="KW-0732">Signal</keyword>
<proteinExistence type="predicted"/>
<evidence type="ECO:0000256" key="1">
    <source>
        <dbReference type="SAM" id="SignalP"/>
    </source>
</evidence>
<reference evidence="2" key="1">
    <citation type="submission" date="2021-01" db="EMBL/GenBank/DDBJ databases">
        <authorList>
            <person name="Corre E."/>
            <person name="Pelletier E."/>
            <person name="Niang G."/>
            <person name="Scheremetjew M."/>
            <person name="Finn R."/>
            <person name="Kale V."/>
            <person name="Holt S."/>
            <person name="Cochrane G."/>
            <person name="Meng A."/>
            <person name="Brown T."/>
            <person name="Cohen L."/>
        </authorList>
    </citation>
    <scope>NUCLEOTIDE SEQUENCE</scope>
    <source>
        <strain evidence="2">CCCM811</strain>
    </source>
</reference>
<evidence type="ECO:0008006" key="3">
    <source>
        <dbReference type="Google" id="ProtNLM"/>
    </source>
</evidence>
<name>A0A7S3Z4L1_9EUKA</name>
<dbReference type="AlphaFoldDB" id="A0A7S3Z4L1"/>
<gene>
    <name evidence="2" type="ORF">LGLO00237_LOCUS23193</name>
</gene>
<feature type="chain" id="PRO_5031036536" description="Glycosyltransferase 2-like domain-containing protein" evidence="1">
    <location>
        <begin position="21"/>
        <end position="297"/>
    </location>
</feature>